<dbReference type="PANTHER" id="PTHR43179">
    <property type="entry name" value="RHAMNOSYLTRANSFERASE WBBL"/>
    <property type="match status" value="1"/>
</dbReference>
<accession>A0A2V3U5Q5</accession>
<reference evidence="2 3" key="1">
    <citation type="submission" date="2018-05" db="EMBL/GenBank/DDBJ databases">
        <title>Genomic Encyclopedia of Type Strains, Phase IV (KMG-IV): sequencing the most valuable type-strain genomes for metagenomic binning, comparative biology and taxonomic classification.</title>
        <authorList>
            <person name="Goeker M."/>
        </authorList>
    </citation>
    <scope>NUCLEOTIDE SEQUENCE [LARGE SCALE GENOMIC DNA]</scope>
    <source>
        <strain evidence="2 3">DSM 6462</strain>
    </source>
</reference>
<dbReference type="GO" id="GO:0016740">
    <property type="term" value="F:transferase activity"/>
    <property type="evidence" value="ECO:0007669"/>
    <property type="project" value="UniProtKB-KW"/>
</dbReference>
<keyword evidence="2" id="KW-0808">Transferase</keyword>
<protein>
    <submittedName>
        <fullName evidence="2">GT2 family glycosyltransferase</fullName>
    </submittedName>
</protein>
<dbReference type="Proteomes" id="UP000248021">
    <property type="component" value="Unassembled WGS sequence"/>
</dbReference>
<dbReference type="InterPro" id="IPR001173">
    <property type="entry name" value="Glyco_trans_2-like"/>
</dbReference>
<name>A0A2V3U5Q5_9HYPH</name>
<evidence type="ECO:0000259" key="1">
    <source>
        <dbReference type="Pfam" id="PF00535"/>
    </source>
</evidence>
<dbReference type="CDD" id="cd04186">
    <property type="entry name" value="GT_2_like_c"/>
    <property type="match status" value="1"/>
</dbReference>
<proteinExistence type="predicted"/>
<evidence type="ECO:0000313" key="3">
    <source>
        <dbReference type="Proteomes" id="UP000248021"/>
    </source>
</evidence>
<feature type="domain" description="Glycosyltransferase 2-like" evidence="1">
    <location>
        <begin position="12"/>
        <end position="168"/>
    </location>
</feature>
<dbReference type="SUPFAM" id="SSF53448">
    <property type="entry name" value="Nucleotide-diphospho-sugar transferases"/>
    <property type="match status" value="1"/>
</dbReference>
<dbReference type="RefSeq" id="WP_110375430.1">
    <property type="nucleotide sequence ID" value="NZ_JAHBRY010000001.1"/>
</dbReference>
<gene>
    <name evidence="2" type="ORF">C7450_106309</name>
</gene>
<dbReference type="InterPro" id="IPR029044">
    <property type="entry name" value="Nucleotide-diphossugar_trans"/>
</dbReference>
<comment type="caution">
    <text evidence="2">The sequence shown here is derived from an EMBL/GenBank/DDBJ whole genome shotgun (WGS) entry which is preliminary data.</text>
</comment>
<dbReference type="AlphaFoldDB" id="A0A2V3U5Q5"/>
<dbReference type="PANTHER" id="PTHR43179:SF7">
    <property type="entry name" value="RHAMNOSYLTRANSFERASE WBBL"/>
    <property type="match status" value="1"/>
</dbReference>
<keyword evidence="3" id="KW-1185">Reference proteome</keyword>
<dbReference type="EMBL" id="QJJK01000006">
    <property type="protein sequence ID" value="PXW58133.1"/>
    <property type="molecule type" value="Genomic_DNA"/>
</dbReference>
<sequence length="300" mass="31575">MRAATVPTSVTAVVVAYDSAHALPDCLGALARDGVPAIVVDNASTDGSAEAAARLGAAVIRNGVNEGYGRANNRGVAAATTPFVLIINPDVILDPGAVAALLDAAARYPDAGLLAPMLIEPDGRVFFQPRSLLAPYLRNPAGVEWLPEGDCCAPFLSGAVFLMRRDLFTVLGGFDENIFLFYEDDDLCRRIADAGHALVHVAGAVARHGRGRSSAPAPGRIFRGRWHQAWSRAYVSRKYGLPNPAPAMALKNAVKALGAALLFNRGRMARYGGSAAGAIAALRGVDALDYQGILDRRKGF</sequence>
<dbReference type="Gene3D" id="3.90.550.10">
    <property type="entry name" value="Spore Coat Polysaccharide Biosynthesis Protein SpsA, Chain A"/>
    <property type="match status" value="1"/>
</dbReference>
<dbReference type="OrthoDB" id="9771846at2"/>
<dbReference type="Pfam" id="PF00535">
    <property type="entry name" value="Glycos_transf_2"/>
    <property type="match status" value="1"/>
</dbReference>
<evidence type="ECO:0000313" key="2">
    <source>
        <dbReference type="EMBL" id="PXW58133.1"/>
    </source>
</evidence>
<organism evidence="2 3">
    <name type="scientific">Chelatococcus asaccharovorans</name>
    <dbReference type="NCBI Taxonomy" id="28210"/>
    <lineage>
        <taxon>Bacteria</taxon>
        <taxon>Pseudomonadati</taxon>
        <taxon>Pseudomonadota</taxon>
        <taxon>Alphaproteobacteria</taxon>
        <taxon>Hyphomicrobiales</taxon>
        <taxon>Chelatococcaceae</taxon>
        <taxon>Chelatococcus</taxon>
    </lineage>
</organism>